<evidence type="ECO:0000313" key="2">
    <source>
        <dbReference type="EMBL" id="WWR47646.1"/>
    </source>
</evidence>
<feature type="domain" description="MlaB-like STAS" evidence="1">
    <location>
        <begin position="5"/>
        <end position="73"/>
    </location>
</feature>
<dbReference type="Pfam" id="PF13466">
    <property type="entry name" value="STAS_2"/>
    <property type="match status" value="1"/>
</dbReference>
<dbReference type="Proteomes" id="UP001364156">
    <property type="component" value="Chromosome"/>
</dbReference>
<name>A0ABZ2HM25_9RHOB</name>
<evidence type="ECO:0000313" key="3">
    <source>
        <dbReference type="Proteomes" id="UP001364156"/>
    </source>
</evidence>
<dbReference type="EMBL" id="CP146069">
    <property type="protein sequence ID" value="WWR47646.1"/>
    <property type="molecule type" value="Genomic_DNA"/>
</dbReference>
<proteinExistence type="predicted"/>
<dbReference type="RefSeq" id="WP_338550478.1">
    <property type="nucleotide sequence ID" value="NZ_CP146069.1"/>
</dbReference>
<sequence length="95" mass="10087">MTDDVVLPSRLDGPEAQTLVQTLNARRGTAIHIEGSDVKFCGALGLQVLVAAQKQWRADGHALTLNASPDLLSCCTTLGVDFKELDLLPDTGELA</sequence>
<keyword evidence="3" id="KW-1185">Reference proteome</keyword>
<accession>A0ABZ2HM25</accession>
<evidence type="ECO:0000259" key="1">
    <source>
        <dbReference type="Pfam" id="PF13466"/>
    </source>
</evidence>
<protein>
    <submittedName>
        <fullName evidence="2">STAS domain-containing protein</fullName>
    </submittedName>
</protein>
<reference evidence="2 3" key="1">
    <citation type="submission" date="2023-10" db="EMBL/GenBank/DDBJ databases">
        <title>Roseovarius strain S88 nov., isolated from a marine algae.</title>
        <authorList>
            <person name="Lee M.W."/>
            <person name="Lee J.K."/>
            <person name="Kim J.M."/>
            <person name="Choi D.G."/>
            <person name="Baek J.H."/>
            <person name="Bayburt H."/>
            <person name="Jung J.J."/>
            <person name="Han D.M."/>
            <person name="Jeon C.O."/>
        </authorList>
    </citation>
    <scope>NUCLEOTIDE SEQUENCE [LARGE SCALE GENOMIC DNA]</scope>
    <source>
        <strain evidence="2 3">S88</strain>
    </source>
</reference>
<dbReference type="SUPFAM" id="SSF52091">
    <property type="entry name" value="SpoIIaa-like"/>
    <property type="match status" value="1"/>
</dbReference>
<dbReference type="InterPro" id="IPR058548">
    <property type="entry name" value="MlaB-like_STAS"/>
</dbReference>
<dbReference type="InterPro" id="IPR036513">
    <property type="entry name" value="STAS_dom_sf"/>
</dbReference>
<organism evidence="2 3">
    <name type="scientific">Roseovarius phycicola</name>
    <dbReference type="NCBI Taxonomy" id="3080976"/>
    <lineage>
        <taxon>Bacteria</taxon>
        <taxon>Pseudomonadati</taxon>
        <taxon>Pseudomonadota</taxon>
        <taxon>Alphaproteobacteria</taxon>
        <taxon>Rhodobacterales</taxon>
        <taxon>Roseobacteraceae</taxon>
        <taxon>Roseovarius</taxon>
    </lineage>
</organism>
<gene>
    <name evidence="2" type="ORF">RZ517_05610</name>
</gene>
<dbReference type="Gene3D" id="3.30.750.24">
    <property type="entry name" value="STAS domain"/>
    <property type="match status" value="1"/>
</dbReference>